<accession>A0A1Y3PN99</accession>
<evidence type="ECO:0000256" key="1">
    <source>
        <dbReference type="SAM" id="MobiDB-lite"/>
    </source>
</evidence>
<feature type="region of interest" description="Disordered" evidence="1">
    <location>
        <begin position="1"/>
        <end position="37"/>
    </location>
</feature>
<protein>
    <submittedName>
        <fullName evidence="2">Uncharacterized protein</fullName>
    </submittedName>
</protein>
<evidence type="ECO:0000313" key="3">
    <source>
        <dbReference type="Proteomes" id="UP000196475"/>
    </source>
</evidence>
<name>A0A1Y3PN99_9BACI</name>
<reference evidence="3" key="1">
    <citation type="submission" date="2016-06" db="EMBL/GenBank/DDBJ databases">
        <authorList>
            <person name="Nascimento L."/>
            <person name="Pereira R.V."/>
            <person name="Martins L.F."/>
            <person name="Quaggio R.B."/>
            <person name="Silva A.M."/>
            <person name="Setubal J.C."/>
        </authorList>
    </citation>
    <scope>NUCLEOTIDE SEQUENCE [LARGE SCALE GENOMIC DNA]</scope>
</reference>
<dbReference type="Proteomes" id="UP000196475">
    <property type="component" value="Unassembled WGS sequence"/>
</dbReference>
<dbReference type="EMBL" id="LZRT01000097">
    <property type="protein sequence ID" value="OUM85779.1"/>
    <property type="molecule type" value="Genomic_DNA"/>
</dbReference>
<dbReference type="AlphaFoldDB" id="A0A1Y3PN99"/>
<sequence length="96" mass="10717">MKRTWERAGGKSGRMERAATKDDSETGDDKEAGDYNGREAWQDAIRNLRGLARSQPCSEAGGRECMGCIWLHDPMKSGEKEEVKWSDCTHGAAIRE</sequence>
<gene>
    <name evidence="2" type="ORF">BAA01_06535</name>
</gene>
<organism evidence="2 3">
    <name type="scientific">Bacillus thermozeamaize</name>
    <dbReference type="NCBI Taxonomy" id="230954"/>
    <lineage>
        <taxon>Bacteria</taxon>
        <taxon>Bacillati</taxon>
        <taxon>Bacillota</taxon>
        <taxon>Bacilli</taxon>
        <taxon>Bacillales</taxon>
        <taxon>Bacillaceae</taxon>
        <taxon>Bacillus</taxon>
    </lineage>
</organism>
<comment type="caution">
    <text evidence="2">The sequence shown here is derived from an EMBL/GenBank/DDBJ whole genome shotgun (WGS) entry which is preliminary data.</text>
</comment>
<proteinExistence type="predicted"/>
<evidence type="ECO:0000313" key="2">
    <source>
        <dbReference type="EMBL" id="OUM85779.1"/>
    </source>
</evidence>